<dbReference type="InterPro" id="IPR006094">
    <property type="entry name" value="Oxid_FAD_bind_N"/>
</dbReference>
<dbReference type="Gene3D" id="3.30.465.10">
    <property type="match status" value="1"/>
</dbReference>
<keyword evidence="3" id="KW-0274">FAD</keyword>
<dbReference type="InterPro" id="IPR016169">
    <property type="entry name" value="FAD-bd_PCMH_sub2"/>
</dbReference>
<proteinExistence type="inferred from homology"/>
<keyword evidence="4" id="KW-0560">Oxidoreductase</keyword>
<evidence type="ECO:0000256" key="2">
    <source>
        <dbReference type="ARBA" id="ARBA00022630"/>
    </source>
</evidence>
<dbReference type="InterPro" id="IPR050416">
    <property type="entry name" value="FAD-linked_Oxidoreductase"/>
</dbReference>
<dbReference type="SUPFAM" id="SSF56176">
    <property type="entry name" value="FAD-binding/transporter-associated domain-like"/>
    <property type="match status" value="1"/>
</dbReference>
<organism evidence="6 7">
    <name type="scientific">Madurella mycetomatis</name>
    <dbReference type="NCBI Taxonomy" id="100816"/>
    <lineage>
        <taxon>Eukaryota</taxon>
        <taxon>Fungi</taxon>
        <taxon>Dikarya</taxon>
        <taxon>Ascomycota</taxon>
        <taxon>Pezizomycotina</taxon>
        <taxon>Sordariomycetes</taxon>
        <taxon>Sordariomycetidae</taxon>
        <taxon>Sordariales</taxon>
        <taxon>Sordariales incertae sedis</taxon>
        <taxon>Madurella</taxon>
    </lineage>
</organism>
<dbReference type="AlphaFoldDB" id="A0A175W8I7"/>
<dbReference type="PANTHER" id="PTHR42973">
    <property type="entry name" value="BINDING OXIDOREDUCTASE, PUTATIVE (AFU_ORTHOLOGUE AFUA_1G17690)-RELATED"/>
    <property type="match status" value="1"/>
</dbReference>
<name>A0A175W8I7_9PEZI</name>
<gene>
    <name evidence="6" type="ORF">MMYC01_203760</name>
</gene>
<accession>A0A175W8I7</accession>
<evidence type="ECO:0000259" key="5">
    <source>
        <dbReference type="PROSITE" id="PS51387"/>
    </source>
</evidence>
<dbReference type="PANTHER" id="PTHR42973:SF54">
    <property type="entry name" value="FAD-BINDING PCMH-TYPE DOMAIN-CONTAINING PROTEIN"/>
    <property type="match status" value="1"/>
</dbReference>
<evidence type="ECO:0000313" key="7">
    <source>
        <dbReference type="Proteomes" id="UP000078237"/>
    </source>
</evidence>
<dbReference type="InterPro" id="IPR036318">
    <property type="entry name" value="FAD-bd_PCMH-like_sf"/>
</dbReference>
<keyword evidence="2" id="KW-0285">Flavoprotein</keyword>
<sequence>MAHRVTNDAVELLKAAFPGQVTTPDMGPVFQTEVSVPWSQTCWSRSAAYVHLRNAPEVAKALAIVKETGAKFALRTTGHNPNAGFSSAGSTGIVLNLRGLTSRNLGPDGIAMVGAGNTFGEVYTWLEEHGRSAIGGRDEQVGVAGFLLGGGMGAFPNLHGFGADGIKNAEVVLADGRIVNANVKENPDLYRAIKGGGSNFGIVTRFDLQTYPLIKIQYTINIYNPQDYVGIIDATIKVQEAMEKDPKICSFTNFNMGFVVVGLLYADTPSERPGAFELFWNLKSLITTACPTTDGTLLSLARAMRHEETEGKRRICSLTTREALQELPKGYVLHFTAQPVGRAAVQAGEDRGGNTLGLEEVPQCWWVFTCEWPNEGNDAPAENAIGFLGEKVEFLARKKGLWLDYKCANFAIGHQKVLRSYGAENLKKLQEAAAKYDPERVFQNLQNDGFLLRDNV</sequence>
<evidence type="ECO:0000256" key="4">
    <source>
        <dbReference type="ARBA" id="ARBA00023002"/>
    </source>
</evidence>
<feature type="domain" description="FAD-binding PCMH-type" evidence="5">
    <location>
        <begin position="42"/>
        <end position="213"/>
    </location>
</feature>
<keyword evidence="7" id="KW-1185">Reference proteome</keyword>
<dbReference type="Proteomes" id="UP000078237">
    <property type="component" value="Unassembled WGS sequence"/>
</dbReference>
<evidence type="ECO:0000313" key="6">
    <source>
        <dbReference type="EMBL" id="KXX79885.1"/>
    </source>
</evidence>
<dbReference type="VEuPathDB" id="FungiDB:MMYC01_203760"/>
<dbReference type="InterPro" id="IPR016166">
    <property type="entry name" value="FAD-bd_PCMH"/>
</dbReference>
<dbReference type="PROSITE" id="PS51387">
    <property type="entry name" value="FAD_PCMH"/>
    <property type="match status" value="1"/>
</dbReference>
<comment type="similarity">
    <text evidence="1">Belongs to the oxygen-dependent FAD-linked oxidoreductase family.</text>
</comment>
<dbReference type="EMBL" id="LCTW02000074">
    <property type="protein sequence ID" value="KXX79885.1"/>
    <property type="molecule type" value="Genomic_DNA"/>
</dbReference>
<dbReference type="GO" id="GO:0016491">
    <property type="term" value="F:oxidoreductase activity"/>
    <property type="evidence" value="ECO:0007669"/>
    <property type="project" value="UniProtKB-KW"/>
</dbReference>
<evidence type="ECO:0000256" key="3">
    <source>
        <dbReference type="ARBA" id="ARBA00022827"/>
    </source>
</evidence>
<reference evidence="6 7" key="1">
    <citation type="journal article" date="2016" name="Genome Announc.">
        <title>Genome Sequence of Madurella mycetomatis mm55, Isolated from a Human Mycetoma Case in Sudan.</title>
        <authorList>
            <person name="Smit S."/>
            <person name="Derks M.F."/>
            <person name="Bervoets S."/>
            <person name="Fahal A."/>
            <person name="van Leeuwen W."/>
            <person name="van Belkum A."/>
            <person name="van de Sande W.W."/>
        </authorList>
    </citation>
    <scope>NUCLEOTIDE SEQUENCE [LARGE SCALE GENOMIC DNA]</scope>
    <source>
        <strain evidence="7">mm55</strain>
    </source>
</reference>
<dbReference type="GO" id="GO:0071949">
    <property type="term" value="F:FAD binding"/>
    <property type="evidence" value="ECO:0007669"/>
    <property type="project" value="InterPro"/>
</dbReference>
<evidence type="ECO:0000256" key="1">
    <source>
        <dbReference type="ARBA" id="ARBA00005466"/>
    </source>
</evidence>
<protein>
    <submittedName>
        <fullName evidence="6">Bifunctional solanapyrone synthase</fullName>
    </submittedName>
</protein>
<dbReference type="Pfam" id="PF01565">
    <property type="entry name" value="FAD_binding_4"/>
    <property type="match status" value="1"/>
</dbReference>
<dbReference type="OrthoDB" id="2151789at2759"/>
<comment type="caution">
    <text evidence="6">The sequence shown here is derived from an EMBL/GenBank/DDBJ whole genome shotgun (WGS) entry which is preliminary data.</text>
</comment>